<feature type="transmembrane region" description="Helical" evidence="1">
    <location>
        <begin position="37"/>
        <end position="58"/>
    </location>
</feature>
<keyword evidence="4" id="KW-1185">Reference proteome</keyword>
<sequence length="145" mass="15510">MNIALPAWLAWAALSACFAALTAVFAKAGVRDVDSDLAMALRTIMVALLVVPFVVATGKWADPFALPTRAQAFLVLSALATGASWLCYFRAIQVGELTKVALVDKTSVLLVLLFAVVFLGEKPSGRDWLGILLVLSGLAMLTFRR</sequence>
<dbReference type="Gene3D" id="1.10.3730.20">
    <property type="match status" value="1"/>
</dbReference>
<keyword evidence="1" id="KW-1133">Transmembrane helix</keyword>
<dbReference type="PANTHER" id="PTHR22911">
    <property type="entry name" value="ACYL-MALONYL CONDENSING ENZYME-RELATED"/>
    <property type="match status" value="1"/>
</dbReference>
<evidence type="ECO:0000259" key="2">
    <source>
        <dbReference type="Pfam" id="PF00892"/>
    </source>
</evidence>
<keyword evidence="1" id="KW-0812">Transmembrane</keyword>
<protein>
    <submittedName>
        <fullName evidence="3">Transporter</fullName>
    </submittedName>
</protein>
<feature type="transmembrane region" description="Helical" evidence="1">
    <location>
        <begin position="70"/>
        <end position="88"/>
    </location>
</feature>
<evidence type="ECO:0000313" key="3">
    <source>
        <dbReference type="EMBL" id="KAF1686938.1"/>
    </source>
</evidence>
<dbReference type="InterPro" id="IPR037185">
    <property type="entry name" value="EmrE-like"/>
</dbReference>
<dbReference type="Proteomes" id="UP000462066">
    <property type="component" value="Unassembled WGS sequence"/>
</dbReference>
<dbReference type="Pfam" id="PF00892">
    <property type="entry name" value="EamA"/>
    <property type="match status" value="1"/>
</dbReference>
<feature type="transmembrane region" description="Helical" evidence="1">
    <location>
        <begin position="6"/>
        <end position="25"/>
    </location>
</feature>
<accession>A0A7V8GN67</accession>
<feature type="transmembrane region" description="Helical" evidence="1">
    <location>
        <begin position="100"/>
        <end position="119"/>
    </location>
</feature>
<evidence type="ECO:0000313" key="4">
    <source>
        <dbReference type="Proteomes" id="UP000462066"/>
    </source>
</evidence>
<organism evidence="3 4">
    <name type="scientific">Pseudoxanthomonas broegbernensis</name>
    <dbReference type="NCBI Taxonomy" id="83619"/>
    <lineage>
        <taxon>Bacteria</taxon>
        <taxon>Pseudomonadati</taxon>
        <taxon>Pseudomonadota</taxon>
        <taxon>Gammaproteobacteria</taxon>
        <taxon>Lysobacterales</taxon>
        <taxon>Lysobacteraceae</taxon>
        <taxon>Pseudoxanthomonas</taxon>
    </lineage>
</organism>
<proteinExistence type="predicted"/>
<dbReference type="PANTHER" id="PTHR22911:SF137">
    <property type="entry name" value="SOLUTE CARRIER FAMILY 35 MEMBER G2-RELATED"/>
    <property type="match status" value="1"/>
</dbReference>
<dbReference type="RefSeq" id="WP_162310564.1">
    <property type="nucleotide sequence ID" value="NZ_JACHGU010000004.1"/>
</dbReference>
<gene>
    <name evidence="3" type="ORF">B1992_06030</name>
</gene>
<dbReference type="GO" id="GO:0016020">
    <property type="term" value="C:membrane"/>
    <property type="evidence" value="ECO:0007669"/>
    <property type="project" value="InterPro"/>
</dbReference>
<dbReference type="EMBL" id="MWIP01000004">
    <property type="protein sequence ID" value="KAF1686938.1"/>
    <property type="molecule type" value="Genomic_DNA"/>
</dbReference>
<dbReference type="InterPro" id="IPR000620">
    <property type="entry name" value="EamA_dom"/>
</dbReference>
<evidence type="ECO:0000256" key="1">
    <source>
        <dbReference type="SAM" id="Phobius"/>
    </source>
</evidence>
<name>A0A7V8GN67_9GAMM</name>
<comment type="caution">
    <text evidence="3">The sequence shown here is derived from an EMBL/GenBank/DDBJ whole genome shotgun (WGS) entry which is preliminary data.</text>
</comment>
<dbReference type="AlphaFoldDB" id="A0A7V8GN67"/>
<feature type="domain" description="EamA" evidence="2">
    <location>
        <begin position="8"/>
        <end position="142"/>
    </location>
</feature>
<reference evidence="3 4" key="1">
    <citation type="submission" date="2017-10" db="EMBL/GenBank/DDBJ databases">
        <title>Whole genome sequencing of Pseudoxanthomonas broegbernensis DSM 12573(T).</title>
        <authorList>
            <person name="Kumar S."/>
            <person name="Bansal K."/>
            <person name="Kaur A."/>
            <person name="Patil P."/>
            <person name="Sharma S."/>
            <person name="Patil P.B."/>
        </authorList>
    </citation>
    <scope>NUCLEOTIDE SEQUENCE [LARGE SCALE GENOMIC DNA]</scope>
    <source>
        <strain evidence="3 4">DSM 12573</strain>
    </source>
</reference>
<dbReference type="FunFam" id="1.10.3730.20:FF:000009">
    <property type="entry name" value="EamA family transporter"/>
    <property type="match status" value="1"/>
</dbReference>
<dbReference type="SUPFAM" id="SSF103481">
    <property type="entry name" value="Multidrug resistance efflux transporter EmrE"/>
    <property type="match status" value="1"/>
</dbReference>
<keyword evidence="1" id="KW-0472">Membrane</keyword>
<feature type="transmembrane region" description="Helical" evidence="1">
    <location>
        <begin position="125"/>
        <end position="143"/>
    </location>
</feature>